<dbReference type="GO" id="GO:0046983">
    <property type="term" value="F:protein dimerization activity"/>
    <property type="evidence" value="ECO:0007669"/>
    <property type="project" value="InterPro"/>
</dbReference>
<evidence type="ECO:0000313" key="8">
    <source>
        <dbReference type="EMBL" id="GMA29246.1"/>
    </source>
</evidence>
<dbReference type="GO" id="GO:0016020">
    <property type="term" value="C:membrane"/>
    <property type="evidence" value="ECO:0007669"/>
    <property type="project" value="InterPro"/>
</dbReference>
<evidence type="ECO:0000256" key="6">
    <source>
        <dbReference type="SAM" id="Phobius"/>
    </source>
</evidence>
<feature type="transmembrane region" description="Helical" evidence="6">
    <location>
        <begin position="131"/>
        <end position="149"/>
    </location>
</feature>
<keyword evidence="2" id="KW-0418">Kinase</keyword>
<keyword evidence="6" id="KW-1133">Transmembrane helix</keyword>
<keyword evidence="6" id="KW-0812">Transmembrane</keyword>
<feature type="transmembrane region" description="Helical" evidence="6">
    <location>
        <begin position="102"/>
        <end position="119"/>
    </location>
</feature>
<feature type="region of interest" description="Disordered" evidence="5">
    <location>
        <begin position="328"/>
        <end position="355"/>
    </location>
</feature>
<keyword evidence="4" id="KW-0175">Coiled coil</keyword>
<feature type="coiled-coil region" evidence="4">
    <location>
        <begin position="152"/>
        <end position="179"/>
    </location>
</feature>
<reference evidence="8 9" key="1">
    <citation type="journal article" date="2014" name="Int. J. Syst. Evol. Microbiol.">
        <title>Complete genome sequence of Corynebacterium casei LMG S-19264T (=DSM 44701T), isolated from a smear-ripened cheese.</title>
        <authorList>
            <consortium name="US DOE Joint Genome Institute (JGI-PGF)"/>
            <person name="Walter F."/>
            <person name="Albersmeier A."/>
            <person name="Kalinowski J."/>
            <person name="Ruckert C."/>
        </authorList>
    </citation>
    <scope>NUCLEOTIDE SEQUENCE [LARGE SCALE GENOMIC DNA]</scope>
    <source>
        <strain evidence="8 9">NBRC 112289</strain>
    </source>
</reference>
<feature type="transmembrane region" description="Helical" evidence="6">
    <location>
        <begin position="32"/>
        <end position="49"/>
    </location>
</feature>
<dbReference type="InterPro" id="IPR011712">
    <property type="entry name" value="Sig_transdc_His_kin_sub3_dim/P"/>
</dbReference>
<proteinExistence type="predicted"/>
<gene>
    <name evidence="8" type="ORF">GCM10025874_24990</name>
</gene>
<accession>A0AA37ULZ7</accession>
<evidence type="ECO:0000256" key="4">
    <source>
        <dbReference type="SAM" id="Coils"/>
    </source>
</evidence>
<dbReference type="GO" id="GO:0000155">
    <property type="term" value="F:phosphorelay sensor kinase activity"/>
    <property type="evidence" value="ECO:0007669"/>
    <property type="project" value="InterPro"/>
</dbReference>
<dbReference type="AlphaFoldDB" id="A0AA37ULZ7"/>
<keyword evidence="3" id="KW-0902">Two-component regulatory system</keyword>
<evidence type="ECO:0000256" key="2">
    <source>
        <dbReference type="ARBA" id="ARBA00022777"/>
    </source>
</evidence>
<comment type="caution">
    <text evidence="8">The sequence shown here is derived from an EMBL/GenBank/DDBJ whole genome shotgun (WGS) entry which is preliminary data.</text>
</comment>
<dbReference type="EMBL" id="BSUL01000001">
    <property type="protein sequence ID" value="GMA29246.1"/>
    <property type="molecule type" value="Genomic_DNA"/>
</dbReference>
<dbReference type="Pfam" id="PF07730">
    <property type="entry name" value="HisKA_3"/>
    <property type="match status" value="1"/>
</dbReference>
<evidence type="ECO:0000256" key="5">
    <source>
        <dbReference type="SAM" id="MobiDB-lite"/>
    </source>
</evidence>
<feature type="transmembrane region" description="Helical" evidence="6">
    <location>
        <begin position="61"/>
        <end position="82"/>
    </location>
</feature>
<evidence type="ECO:0000256" key="1">
    <source>
        <dbReference type="ARBA" id="ARBA00022679"/>
    </source>
</evidence>
<feature type="transmembrane region" description="Helical" evidence="6">
    <location>
        <begin position="7"/>
        <end position="26"/>
    </location>
</feature>
<keyword evidence="1" id="KW-0808">Transferase</keyword>
<dbReference type="PANTHER" id="PTHR24421">
    <property type="entry name" value="NITRATE/NITRITE SENSOR PROTEIN NARX-RELATED"/>
    <property type="match status" value="1"/>
</dbReference>
<dbReference type="InterPro" id="IPR050482">
    <property type="entry name" value="Sensor_HK_TwoCompSys"/>
</dbReference>
<protein>
    <recommendedName>
        <fullName evidence="7">Signal transduction histidine kinase subgroup 3 dimerisation and phosphoacceptor domain-containing protein</fullName>
    </recommendedName>
</protein>
<name>A0AA37ULZ7_9MICO</name>
<organism evidence="8 9">
    <name type="scientific">Arenivirga flava</name>
    <dbReference type="NCBI Taxonomy" id="1930060"/>
    <lineage>
        <taxon>Bacteria</taxon>
        <taxon>Bacillati</taxon>
        <taxon>Actinomycetota</taxon>
        <taxon>Actinomycetes</taxon>
        <taxon>Micrococcales</taxon>
        <taxon>Microbacteriaceae</taxon>
        <taxon>Arenivirga</taxon>
    </lineage>
</organism>
<evidence type="ECO:0000259" key="7">
    <source>
        <dbReference type="Pfam" id="PF07730"/>
    </source>
</evidence>
<dbReference type="Proteomes" id="UP001157160">
    <property type="component" value="Unassembled WGS sequence"/>
</dbReference>
<evidence type="ECO:0000313" key="9">
    <source>
        <dbReference type="Proteomes" id="UP001157160"/>
    </source>
</evidence>
<sequence length="355" mass="37334">MPYSRWWHVAVIGLSALMTAVLLPSAFSTAHLAVGLSGIALLLTAWLVGYRRAFSDERRGVALVAATVVASGLITAGYPGLAVVQSIALPLAWSLVDGVRKALIANVAVVAAVTIGYAASLGWRAETFTQIAIVQGLSLTFSIAFGLWISRVHEISAERAALVDELQRAQAEVAALSREAGATGERERWARELHDTIAQDLTGVVLLAQRARREADPADALALLEESARRALDETRALVAASAPLGIDAGLGPALDRLADRFARETGLDVEVEGAPRPCRATSRWCCCAWRRRASPTPASTRAPSGCGCASPNATAACAWWSPTTAPASIPTPRPADSDWPACGSAWPSRAAGSR</sequence>
<keyword evidence="9" id="KW-1185">Reference proteome</keyword>
<feature type="domain" description="Signal transduction histidine kinase subgroup 3 dimerisation and phosphoacceptor" evidence="7">
    <location>
        <begin position="185"/>
        <end position="241"/>
    </location>
</feature>
<dbReference type="Gene3D" id="1.20.5.1930">
    <property type="match status" value="1"/>
</dbReference>
<keyword evidence="6" id="KW-0472">Membrane</keyword>
<evidence type="ECO:0000256" key="3">
    <source>
        <dbReference type="ARBA" id="ARBA00023012"/>
    </source>
</evidence>